<sequence>MTGIYKRALGDDFYRLHPELGKKFGVQQRGLYRAVGKGHLEISGGKRWQWPFWKLGAKDHLFFPERGERVPFSIVTEAGCDKEGVDRVTWKRRFYFDGVTRAFDAVMYFDPPSGMIIDDLGKSGRVTSSLRLEAEEDGSLTIRSGRTWLNVGRWKLPVPAIFSPQVVVKERYDDEHQAFYVNVKVGSRLFGNLITYEGFAYTAYEGDY</sequence>
<comment type="caution">
    <text evidence="2">The sequence shown here is derived from an EMBL/GenBank/DDBJ whole genome shotgun (WGS) entry which is preliminary data.</text>
</comment>
<name>A0A3M7TXQ6_9BACI</name>
<reference evidence="2 3" key="1">
    <citation type="submission" date="2018-10" db="EMBL/GenBank/DDBJ databases">
        <title>Bacillus Keqinensis sp. nov., a moderately halophilic bacterium isolated from a saline-alkaline lake.</title>
        <authorList>
            <person name="Wang H."/>
        </authorList>
    </citation>
    <scope>NUCLEOTIDE SEQUENCE [LARGE SCALE GENOMIC DNA]</scope>
    <source>
        <strain evidence="2 3">KQ-3</strain>
    </source>
</reference>
<dbReference type="AlphaFoldDB" id="A0A3M7TXQ6"/>
<evidence type="ECO:0000313" key="2">
    <source>
        <dbReference type="EMBL" id="RNA70071.1"/>
    </source>
</evidence>
<dbReference type="Proteomes" id="UP000278746">
    <property type="component" value="Unassembled WGS sequence"/>
</dbReference>
<dbReference type="InterPro" id="IPR025311">
    <property type="entry name" value="DUF4166"/>
</dbReference>
<evidence type="ECO:0000313" key="3">
    <source>
        <dbReference type="Proteomes" id="UP000278746"/>
    </source>
</evidence>
<dbReference type="Pfam" id="PF13761">
    <property type="entry name" value="DUF4166"/>
    <property type="match status" value="1"/>
</dbReference>
<accession>A0A3M7TXQ6</accession>
<dbReference type="RefSeq" id="WP_122897581.1">
    <property type="nucleotide sequence ID" value="NZ_RHIB01000001.1"/>
</dbReference>
<keyword evidence="3" id="KW-1185">Reference proteome</keyword>
<evidence type="ECO:0000259" key="1">
    <source>
        <dbReference type="Pfam" id="PF13761"/>
    </source>
</evidence>
<organism evidence="2 3">
    <name type="scientific">Alteribacter keqinensis</name>
    <dbReference type="NCBI Taxonomy" id="2483800"/>
    <lineage>
        <taxon>Bacteria</taxon>
        <taxon>Bacillati</taxon>
        <taxon>Bacillota</taxon>
        <taxon>Bacilli</taxon>
        <taxon>Bacillales</taxon>
        <taxon>Bacillaceae</taxon>
        <taxon>Alteribacter</taxon>
    </lineage>
</organism>
<gene>
    <name evidence="2" type="ORF">EBO34_09120</name>
</gene>
<dbReference type="EMBL" id="RHIB01000001">
    <property type="protein sequence ID" value="RNA70071.1"/>
    <property type="molecule type" value="Genomic_DNA"/>
</dbReference>
<proteinExistence type="predicted"/>
<feature type="domain" description="DUF4166" evidence="1">
    <location>
        <begin position="16"/>
        <end position="198"/>
    </location>
</feature>
<protein>
    <submittedName>
        <fullName evidence="2">DUF4166 domain-containing protein</fullName>
    </submittedName>
</protein>
<dbReference type="OrthoDB" id="2448833at2"/>